<dbReference type="GO" id="GO:0003714">
    <property type="term" value="F:transcription corepressor activity"/>
    <property type="evidence" value="ECO:0007669"/>
    <property type="project" value="InterPro"/>
</dbReference>
<dbReference type="Gene3D" id="2.30.30.140">
    <property type="match status" value="1"/>
</dbReference>
<dbReference type="InterPro" id="IPR047269">
    <property type="entry name" value="ZMY11"/>
</dbReference>
<accession>A0A182FR60</accession>
<dbReference type="VEuPathDB" id="VectorBase:AALB20_029697"/>
<name>A0A182FR60_ANOAL</name>
<dbReference type="STRING" id="7167.A0A182FR60"/>
<feature type="region of interest" description="Disordered" evidence="2">
    <location>
        <begin position="878"/>
        <end position="905"/>
    </location>
</feature>
<dbReference type="InterPro" id="IPR015943">
    <property type="entry name" value="WD40/YVTN_repeat-like_dom_sf"/>
</dbReference>
<dbReference type="GO" id="GO:0005634">
    <property type="term" value="C:nucleus"/>
    <property type="evidence" value="ECO:0007669"/>
    <property type="project" value="TreeGrafter"/>
</dbReference>
<feature type="compositionally biased region" description="Polar residues" evidence="2">
    <location>
        <begin position="887"/>
        <end position="897"/>
    </location>
</feature>
<organism evidence="3 4">
    <name type="scientific">Anopheles albimanus</name>
    <name type="common">New world malaria mosquito</name>
    <dbReference type="NCBI Taxonomy" id="7167"/>
    <lineage>
        <taxon>Eukaryota</taxon>
        <taxon>Metazoa</taxon>
        <taxon>Ecdysozoa</taxon>
        <taxon>Arthropoda</taxon>
        <taxon>Hexapoda</taxon>
        <taxon>Insecta</taxon>
        <taxon>Pterygota</taxon>
        <taxon>Neoptera</taxon>
        <taxon>Endopterygota</taxon>
        <taxon>Diptera</taxon>
        <taxon>Nematocera</taxon>
        <taxon>Culicoidea</taxon>
        <taxon>Culicidae</taxon>
        <taxon>Anophelinae</taxon>
        <taxon>Anopheles</taxon>
    </lineage>
</organism>
<dbReference type="VEuPathDB" id="VectorBase:AALB017578"/>
<dbReference type="Proteomes" id="UP000069272">
    <property type="component" value="Chromosome 2R"/>
</dbReference>
<reference evidence="3" key="2">
    <citation type="submission" date="2022-08" db="UniProtKB">
        <authorList>
            <consortium name="EnsemblMetazoa"/>
        </authorList>
    </citation>
    <scope>IDENTIFICATION</scope>
    <source>
        <strain evidence="3">STECLA/ALBI9_A</strain>
    </source>
</reference>
<keyword evidence="4" id="KW-1185">Reference proteome</keyword>
<evidence type="ECO:0000313" key="4">
    <source>
        <dbReference type="Proteomes" id="UP000069272"/>
    </source>
</evidence>
<reference evidence="3 4" key="1">
    <citation type="journal article" date="2017" name="G3 (Bethesda)">
        <title>The Physical Genome Mapping of Anopheles albimanus Corrected Scaffold Misassemblies and Identified Interarm Rearrangements in Genus Anopheles.</title>
        <authorList>
            <person name="Artemov G.N."/>
            <person name="Peery A.N."/>
            <person name="Jiang X."/>
            <person name="Tu Z."/>
            <person name="Stegniy V.N."/>
            <person name="Sharakhova M.V."/>
            <person name="Sharakhov I.V."/>
        </authorList>
    </citation>
    <scope>NUCLEOTIDE SEQUENCE [LARGE SCALE GENOMIC DNA]</scope>
    <source>
        <strain evidence="3 4">ALBI9_A</strain>
    </source>
</reference>
<dbReference type="Pfam" id="PF00855">
    <property type="entry name" value="PWWP"/>
    <property type="match status" value="1"/>
</dbReference>
<dbReference type="Gene3D" id="2.130.10.10">
    <property type="entry name" value="YVTN repeat-like/Quinoprotein amine dehydrogenase"/>
    <property type="match status" value="1"/>
</dbReference>
<evidence type="ECO:0000256" key="1">
    <source>
        <dbReference type="ARBA" id="ARBA00023117"/>
    </source>
</evidence>
<proteinExistence type="predicted"/>
<feature type="compositionally biased region" description="Polar residues" evidence="2">
    <location>
        <begin position="509"/>
        <end position="534"/>
    </location>
</feature>
<dbReference type="AlphaFoldDB" id="A0A182FR60"/>
<dbReference type="PANTHER" id="PTHR46379">
    <property type="entry name" value="ZINC FINGER MYND DOMAIN-CONTAINING"/>
    <property type="match status" value="1"/>
</dbReference>
<dbReference type="InterPro" id="IPR036427">
    <property type="entry name" value="Bromodomain-like_sf"/>
</dbReference>
<dbReference type="SUPFAM" id="SSF57903">
    <property type="entry name" value="FYVE/PHD zinc finger"/>
    <property type="match status" value="1"/>
</dbReference>
<dbReference type="SUPFAM" id="SSF50978">
    <property type="entry name" value="WD40 repeat-like"/>
    <property type="match status" value="1"/>
</dbReference>
<dbReference type="CDD" id="cd20159">
    <property type="entry name" value="PWWP_BS69"/>
    <property type="match status" value="1"/>
</dbReference>
<evidence type="ECO:0000256" key="2">
    <source>
        <dbReference type="SAM" id="MobiDB-lite"/>
    </source>
</evidence>
<dbReference type="SUPFAM" id="SSF63748">
    <property type="entry name" value="Tudor/PWWP/MBT"/>
    <property type="match status" value="1"/>
</dbReference>
<dbReference type="PROSITE" id="PS50812">
    <property type="entry name" value="PWWP"/>
    <property type="match status" value="1"/>
</dbReference>
<dbReference type="GO" id="GO:0009966">
    <property type="term" value="P:regulation of signal transduction"/>
    <property type="evidence" value="ECO:0007669"/>
    <property type="project" value="TreeGrafter"/>
</dbReference>
<dbReference type="EnsemblMetazoa" id="AALB009036-RA">
    <property type="protein sequence ID" value="AALB009036-PA"/>
    <property type="gene ID" value="AALB009036"/>
</dbReference>
<dbReference type="InterPro" id="IPR036322">
    <property type="entry name" value="WD40_repeat_dom_sf"/>
</dbReference>
<feature type="region of interest" description="Disordered" evidence="2">
    <location>
        <begin position="500"/>
        <end position="557"/>
    </location>
</feature>
<dbReference type="SMART" id="SM00320">
    <property type="entry name" value="WD40"/>
    <property type="match status" value="4"/>
</dbReference>
<dbReference type="Pfam" id="PF00400">
    <property type="entry name" value="WD40"/>
    <property type="match status" value="1"/>
</dbReference>
<dbReference type="InterPro" id="IPR047268">
    <property type="entry name" value="PWWP_BS69"/>
</dbReference>
<dbReference type="SMART" id="SM00293">
    <property type="entry name" value="PWWP"/>
    <property type="match status" value="1"/>
</dbReference>
<dbReference type="InterPro" id="IPR000313">
    <property type="entry name" value="PWWP_dom"/>
</dbReference>
<keyword evidence="1" id="KW-0103">Bromodomain</keyword>
<sequence>MAGAEFRTCKIHKTDQPADSVEWCPHPGHGDLFVCGTYQLREGESSPYDKRRGTILLFRFRDGNGTTNDDPLLEELHRVERSAVLDQKWNPVHTDRLGVAGSDGLVAVYKLVAPDVDGSEMALEPELAKRLSPEEEGHTLALSLDWNGDGSRLLATDSSGSVNLFGYDRTLELVQRWKAHDFEAWTAAFSRHNANIVYTGGDDSMLCAYDVRCSDEPVLSQRNKKHEAGVTSLLSYAQQEHILLTGCYDGKVRLFDERRIGACIVEVSLTGGVWRMRSNPRDPKRILCACMYENFSLIELRDELQVAKIGEYGLHENICYGCDWQQAIVEGIAKTYVATCSFYDKMLCVSEVVAAWNIIIDAPKNRVEKSRLVKQVLSVFSDELSISDVENQLSVAKAEGLLQETSTPTRRSSNNSKPSFTHWYSLPAWEEHTFFADLHDQFCYECHTSKQDNMIKCCSCLRSFHAHCVKSFHEKQLELERFVSDKRITFSSYGASGSRAASRQSVQSPLTTVTNEQESTSSTMDGSESPTNLGMSVAEQEDTEDGEKFRSTTDTSLQVNSVKQEDSIENIPMLLADGAQFVGVVRSPDRLLSQRLNQPPVKPEDDGPLELPDGEDMMVISCYPCRLLHNPSKLKTSKEELNYLLNFIVKSHESWLPEDTFSENKLAKSRKPPLHQTTIEICKKMILRLPKSMADIHESIAQEHYTMIEQFLVDLRDIVHCVGIIYGALSVEYDAALYLLANCQYDTDELRRCTDCFRHSNEKIEPHWFARPCTYRHEVVFAKQKSFQYWPAKVLLVTNDKYDVRFFGKPHSRALLQSQFVKPIDSDQAMLKINPKRPGFKQAMQELQMYLALQDGPRQSFAFGTTSSQVAATEIAPPIQRKAGETTAKSIGKQQSEGSEEENDEWATGGLAGMLLDNGLLFAGLQTEALGRTPQYAHALPPAPVTASIPLVSLPLLPPVLDIPRPFNRWRSTSLRTPSCNRSLLCGIEGFIKCAKPATMKAPRGLTGPQPDCSARRQ</sequence>
<protein>
    <submittedName>
        <fullName evidence="3">PWWP domain-containing protein</fullName>
    </submittedName>
</protein>
<dbReference type="Gene3D" id="1.20.920.10">
    <property type="entry name" value="Bromodomain-like"/>
    <property type="match status" value="1"/>
</dbReference>
<dbReference type="PANTHER" id="PTHR46379:SF1">
    <property type="entry name" value="ZINC FINGER MYND DOMAIN-CONTAINING PROTEIN 11"/>
    <property type="match status" value="1"/>
</dbReference>
<dbReference type="GO" id="GO:0034243">
    <property type="term" value="P:regulation of transcription elongation by RNA polymerase II"/>
    <property type="evidence" value="ECO:0007669"/>
    <property type="project" value="InterPro"/>
</dbReference>
<evidence type="ECO:0000313" key="3">
    <source>
        <dbReference type="EnsemblMetazoa" id="AALB009036-PA"/>
    </source>
</evidence>
<dbReference type="InterPro" id="IPR001680">
    <property type="entry name" value="WD40_rpt"/>
</dbReference>
<dbReference type="InterPro" id="IPR011011">
    <property type="entry name" value="Znf_FYVE_PHD"/>
</dbReference>